<keyword evidence="1" id="KW-0812">Transmembrane</keyword>
<evidence type="ECO:0000313" key="3">
    <source>
        <dbReference type="EMBL" id="EID50672.1"/>
    </source>
</evidence>
<feature type="transmembrane region" description="Helical" evidence="1">
    <location>
        <begin position="51"/>
        <end position="72"/>
    </location>
</feature>
<feature type="transmembrane region" description="Helical" evidence="1">
    <location>
        <begin position="177"/>
        <end position="197"/>
    </location>
</feature>
<dbReference type="AlphaFoldDB" id="I0US19"/>
<gene>
    <name evidence="3" type="ORF">HMPREF1324_0086</name>
</gene>
<evidence type="ECO:0000259" key="2">
    <source>
        <dbReference type="Pfam" id="PF04892"/>
    </source>
</evidence>
<feature type="domain" description="VanZ-like" evidence="2">
    <location>
        <begin position="59"/>
        <end position="194"/>
    </location>
</feature>
<keyword evidence="1" id="KW-1133">Transmembrane helix</keyword>
<dbReference type="PANTHER" id="PTHR36834">
    <property type="entry name" value="MEMBRANE PROTEIN-RELATED"/>
    <property type="match status" value="1"/>
</dbReference>
<feature type="transmembrane region" description="Helical" evidence="1">
    <location>
        <begin position="12"/>
        <end position="39"/>
    </location>
</feature>
<sequence length="214" mass="23597">MGVRNLVFNEQMAAIFAAEIGIALLVLFTVGVIAMHLRARHLNRPVTIRHYLVTGAFSAFIACILAFTLTPIRVDGQLCNPNLYYPRLYAGWSWGQALEQTKGMGLSRFATGVFAQLFFNIAMFIPLGVLTAGCLRWGLRASTLAGFGLSLFIELSQLSGNWGLAPCPYRTFDVDDLINNTAGALMGALLVMLWRLLRSRLRARRAARAATANW</sequence>
<evidence type="ECO:0000256" key="1">
    <source>
        <dbReference type="SAM" id="Phobius"/>
    </source>
</evidence>
<comment type="caution">
    <text evidence="3">The sequence shown here is derived from an EMBL/GenBank/DDBJ whole genome shotgun (WGS) entry which is preliminary data.</text>
</comment>
<evidence type="ECO:0000313" key="4">
    <source>
        <dbReference type="Proteomes" id="UP000004863"/>
    </source>
</evidence>
<dbReference type="InterPro" id="IPR006976">
    <property type="entry name" value="VanZ-like"/>
</dbReference>
<dbReference type="PANTHER" id="PTHR36834:SF1">
    <property type="entry name" value="INTEGRAL MEMBRANE PROTEIN"/>
    <property type="match status" value="1"/>
</dbReference>
<dbReference type="EMBL" id="AJJQ01000036">
    <property type="protein sequence ID" value="EID50672.1"/>
    <property type="molecule type" value="Genomic_DNA"/>
</dbReference>
<protein>
    <submittedName>
        <fullName evidence="3">VanZ-like domain protein</fullName>
    </submittedName>
</protein>
<organism evidence="3 4">
    <name type="scientific">Rothia aeria F0474</name>
    <dbReference type="NCBI Taxonomy" id="1125724"/>
    <lineage>
        <taxon>Bacteria</taxon>
        <taxon>Bacillati</taxon>
        <taxon>Actinomycetota</taxon>
        <taxon>Actinomycetes</taxon>
        <taxon>Micrococcales</taxon>
        <taxon>Micrococcaceae</taxon>
        <taxon>Rothia</taxon>
    </lineage>
</organism>
<dbReference type="Proteomes" id="UP000004863">
    <property type="component" value="Unassembled WGS sequence"/>
</dbReference>
<feature type="transmembrane region" description="Helical" evidence="1">
    <location>
        <begin position="144"/>
        <end position="165"/>
    </location>
</feature>
<proteinExistence type="predicted"/>
<reference evidence="3" key="1">
    <citation type="submission" date="2012-03" db="EMBL/GenBank/DDBJ databases">
        <authorList>
            <person name="Durkin A.S."/>
            <person name="McCorrison J."/>
            <person name="Torralba M."/>
            <person name="Gillis M."/>
            <person name="Methe B."/>
            <person name="Sutton G."/>
            <person name="Nelson K.E."/>
        </authorList>
    </citation>
    <scope>NUCLEOTIDE SEQUENCE [LARGE SCALE GENOMIC DNA]</scope>
    <source>
        <strain evidence="3">F0474</strain>
    </source>
</reference>
<accession>I0US19</accession>
<dbReference type="PATRIC" id="fig|1125724.3.peg.1365"/>
<keyword evidence="1" id="KW-0472">Membrane</keyword>
<keyword evidence="4" id="KW-1185">Reference proteome</keyword>
<dbReference type="InterPro" id="IPR053150">
    <property type="entry name" value="Teicoplanin_resist-assoc"/>
</dbReference>
<name>I0US19_9MICC</name>
<dbReference type="Pfam" id="PF04892">
    <property type="entry name" value="VanZ"/>
    <property type="match status" value="1"/>
</dbReference>
<feature type="transmembrane region" description="Helical" evidence="1">
    <location>
        <begin position="113"/>
        <end position="132"/>
    </location>
</feature>